<evidence type="ECO:0000313" key="2">
    <source>
        <dbReference type="EMBL" id="MCA9377022.1"/>
    </source>
</evidence>
<accession>A0A955I3A1</accession>
<gene>
    <name evidence="2" type="ORF">KC685_03825</name>
</gene>
<keyword evidence="1" id="KW-1133">Transmembrane helix</keyword>
<protein>
    <submittedName>
        <fullName evidence="2">Uncharacterized protein</fullName>
    </submittedName>
</protein>
<reference evidence="2" key="2">
    <citation type="journal article" date="2021" name="Microbiome">
        <title>Successional dynamics and alternative stable states in a saline activated sludge microbial community over 9 years.</title>
        <authorList>
            <person name="Wang Y."/>
            <person name="Ye J."/>
            <person name="Ju F."/>
            <person name="Liu L."/>
            <person name="Boyd J.A."/>
            <person name="Deng Y."/>
            <person name="Parks D.H."/>
            <person name="Jiang X."/>
            <person name="Yin X."/>
            <person name="Woodcroft B.J."/>
            <person name="Tyson G.W."/>
            <person name="Hugenholtz P."/>
            <person name="Polz M.F."/>
            <person name="Zhang T."/>
        </authorList>
    </citation>
    <scope>NUCLEOTIDE SEQUENCE</scope>
    <source>
        <strain evidence="2">HKST-UBA17</strain>
    </source>
</reference>
<evidence type="ECO:0000313" key="3">
    <source>
        <dbReference type="Proteomes" id="UP000741282"/>
    </source>
</evidence>
<sequence length="1146" mass="125605">MSTQKILPGAISTTIFFLFSLIFFLGVQDQALSSCPDNYPSSTCNLSPQDYCGGCTRLDTYVCVEQGDNCVLSPTGANYYVNCGNSCTFDVYDPHPNGCEWDYTGPDPFCHAVSWEDRSQGTCCVNYTGGGGGGGGGTEPPPVCPEACGCIDKDTPEGMGCWCEVGGWQYHNPEGCIPPESDYPSCPAGCGNTGGGGGGGCNDSCSCSNYACVPGTSLTATGPLCTAGTESCTCTTECGNIHTNTGTSMCYYPETNILTPESPTQVTMTVAGYSIPLTSNPTLIPMPLASNGETASVSIPDYPGDSTGARAVKYYMCFNNIGEYDWDDPVDVNPWRPPNQLEDFCSSSPCDNSPSGMQSTSIIQPSGYSIYEVLTQGAQGGNWSEYRFVDKCDNTCTYSHNSSDGWITGRYLVNTYPEFVDFDDLTDRNEAFLGCTTNWSSTRLNDELEYSVTVSDVNGASNIETISVWFSADGNPPTIKDLAVGGTPGSSPESKEFGFLVERSRNQNVWNHIFIPRYQPDQANPLIWWRPNDGTQNIDATNNGYNVRILDPDGNPIAIIRNVSISENGNDATLNFKLILLHELNHDITGAYTIDDYRSIPNDEYSIAFAVGDEFGFSASNILQHRVVPDWNVIPDDQYSLKVDFTPPVFTMSDLVVAGSQEINFTWNAKEPILSNQSGFKKVVLDSYFSPPPPPSVIGNITLGHEREYNFVPNLIDLLNHGDTHLYADSNYHESIVEKIDLLDLNEGSLGFYGGALDNACNFSRCNGENSYSSDNQGYTPEDGSCLSQDIGETWVVTRGGNVYSSGGYDLNMYPILPYTGSQSKLTPQADLFEDPFRIQVFYPRDDASVSLDDIKISSGLLMAGNSTLNGVEDYLYSGFIKRDYPASQDRNADPQYKDLVELYREVKSRSDALGEEKFFEMTYQNNVQISNNSSTPLSFGTISPSQCPDNYKYCVFRPVDFYSTSNVEFQPGFTCNRPTIIFVPGNLTVNPDLVRRGSISNGCLFIVRSSISIESGNLRQSPMLMPPEICRTDLTDTDCYPIYDLLEGFFLTDGKITIQEDNTNPTIPGSSNVNDALHVRGALIAKGETGVNRATSAIENYRTLRLVLNNRFPTLVIHGDPRYYEMVKDAFGMYQYSYSTDIGFK</sequence>
<organism evidence="2 3">
    <name type="scientific">Candidatus Dojkabacteria bacterium</name>
    <dbReference type="NCBI Taxonomy" id="2099670"/>
    <lineage>
        <taxon>Bacteria</taxon>
        <taxon>Candidatus Dojkabacteria</taxon>
    </lineage>
</organism>
<dbReference type="Proteomes" id="UP000741282">
    <property type="component" value="Unassembled WGS sequence"/>
</dbReference>
<dbReference type="AlphaFoldDB" id="A0A955I3A1"/>
<reference evidence="2" key="1">
    <citation type="submission" date="2020-04" db="EMBL/GenBank/DDBJ databases">
        <authorList>
            <person name="Zhang T."/>
        </authorList>
    </citation>
    <scope>NUCLEOTIDE SEQUENCE</scope>
    <source>
        <strain evidence="2">HKST-UBA17</strain>
    </source>
</reference>
<keyword evidence="1" id="KW-0812">Transmembrane</keyword>
<feature type="transmembrane region" description="Helical" evidence="1">
    <location>
        <begin position="7"/>
        <end position="27"/>
    </location>
</feature>
<comment type="caution">
    <text evidence="2">The sequence shown here is derived from an EMBL/GenBank/DDBJ whole genome shotgun (WGS) entry which is preliminary data.</text>
</comment>
<name>A0A955I3A1_9BACT</name>
<keyword evidence="1" id="KW-0472">Membrane</keyword>
<proteinExistence type="predicted"/>
<dbReference type="EMBL" id="JAGQLN010000014">
    <property type="protein sequence ID" value="MCA9377022.1"/>
    <property type="molecule type" value="Genomic_DNA"/>
</dbReference>
<evidence type="ECO:0000256" key="1">
    <source>
        <dbReference type="SAM" id="Phobius"/>
    </source>
</evidence>